<gene>
    <name evidence="10" type="ORF">FHS90_000960</name>
</gene>
<dbReference type="AlphaFoldDB" id="A0A839GMS6"/>
<evidence type="ECO:0000259" key="8">
    <source>
        <dbReference type="Pfam" id="PF07660"/>
    </source>
</evidence>
<keyword evidence="3 7" id="KW-1134">Transmembrane beta strand</keyword>
<evidence type="ECO:0000256" key="5">
    <source>
        <dbReference type="ARBA" id="ARBA00023136"/>
    </source>
</evidence>
<comment type="subcellular location">
    <subcellularLocation>
        <location evidence="1 7">Cell outer membrane</location>
        <topology evidence="1 7">Multi-pass membrane protein</topology>
    </subcellularLocation>
</comment>
<evidence type="ECO:0000256" key="7">
    <source>
        <dbReference type="PROSITE-ProRule" id="PRU01360"/>
    </source>
</evidence>
<dbReference type="Gene3D" id="2.60.40.1120">
    <property type="entry name" value="Carboxypeptidase-like, regulatory domain"/>
    <property type="match status" value="1"/>
</dbReference>
<dbReference type="NCBIfam" id="TIGR04056">
    <property type="entry name" value="OMP_RagA_SusC"/>
    <property type="match status" value="1"/>
</dbReference>
<organism evidence="10 11">
    <name type="scientific">Rufibacter quisquiliarum</name>
    <dbReference type="NCBI Taxonomy" id="1549639"/>
    <lineage>
        <taxon>Bacteria</taxon>
        <taxon>Pseudomonadati</taxon>
        <taxon>Bacteroidota</taxon>
        <taxon>Cytophagia</taxon>
        <taxon>Cytophagales</taxon>
        <taxon>Hymenobacteraceae</taxon>
        <taxon>Rufibacter</taxon>
    </lineage>
</organism>
<keyword evidence="11" id="KW-1185">Reference proteome</keyword>
<dbReference type="Proteomes" id="UP000563094">
    <property type="component" value="Unassembled WGS sequence"/>
</dbReference>
<evidence type="ECO:0000313" key="11">
    <source>
        <dbReference type="Proteomes" id="UP000563094"/>
    </source>
</evidence>
<dbReference type="Gene3D" id="2.170.130.10">
    <property type="entry name" value="TonB-dependent receptor, plug domain"/>
    <property type="match status" value="1"/>
</dbReference>
<keyword evidence="4 7" id="KW-0812">Transmembrane</keyword>
<dbReference type="InterPro" id="IPR012910">
    <property type="entry name" value="Plug_dom"/>
</dbReference>
<evidence type="ECO:0000256" key="3">
    <source>
        <dbReference type="ARBA" id="ARBA00022452"/>
    </source>
</evidence>
<dbReference type="Pfam" id="PF07715">
    <property type="entry name" value="Plug"/>
    <property type="match status" value="1"/>
</dbReference>
<dbReference type="Gene3D" id="3.55.50.30">
    <property type="match status" value="1"/>
</dbReference>
<evidence type="ECO:0000313" key="10">
    <source>
        <dbReference type="EMBL" id="MBA9076256.1"/>
    </source>
</evidence>
<reference evidence="10 11" key="1">
    <citation type="submission" date="2020-08" db="EMBL/GenBank/DDBJ databases">
        <title>Genomic Encyclopedia of Type Strains, Phase IV (KMG-IV): sequencing the most valuable type-strain genomes for metagenomic binning, comparative biology and taxonomic classification.</title>
        <authorList>
            <person name="Goeker M."/>
        </authorList>
    </citation>
    <scope>NUCLEOTIDE SEQUENCE [LARGE SCALE GENOMIC DNA]</scope>
    <source>
        <strain evidence="10 11">DSM 29854</strain>
    </source>
</reference>
<comment type="caution">
    <text evidence="10">The sequence shown here is derived from an EMBL/GenBank/DDBJ whole genome shotgun (WGS) entry which is preliminary data.</text>
</comment>
<dbReference type="PROSITE" id="PS52016">
    <property type="entry name" value="TONB_DEPENDENT_REC_3"/>
    <property type="match status" value="1"/>
</dbReference>
<proteinExistence type="inferred from homology"/>
<dbReference type="InterPro" id="IPR037066">
    <property type="entry name" value="Plug_dom_sf"/>
</dbReference>
<dbReference type="InterPro" id="IPR008969">
    <property type="entry name" value="CarboxyPept-like_regulatory"/>
</dbReference>
<feature type="domain" description="TonB-dependent receptor plug" evidence="9">
    <location>
        <begin position="242"/>
        <end position="349"/>
    </location>
</feature>
<keyword evidence="6 7" id="KW-0998">Cell outer membrane</keyword>
<protein>
    <submittedName>
        <fullName evidence="10">TonB-linked SusC/RagA family outer membrane protein</fullName>
    </submittedName>
</protein>
<dbReference type="EMBL" id="JACJIQ010000003">
    <property type="protein sequence ID" value="MBA9076256.1"/>
    <property type="molecule type" value="Genomic_DNA"/>
</dbReference>
<keyword evidence="5 7" id="KW-0472">Membrane</keyword>
<dbReference type="Pfam" id="PF07660">
    <property type="entry name" value="STN"/>
    <property type="match status" value="1"/>
</dbReference>
<dbReference type="InterPro" id="IPR023996">
    <property type="entry name" value="TonB-dep_OMP_SusC/RagA"/>
</dbReference>
<name>A0A839GMS6_9BACT</name>
<dbReference type="InterPro" id="IPR023997">
    <property type="entry name" value="TonB-dep_OMP_SusC/RagA_CS"/>
</dbReference>
<keyword evidence="2 7" id="KW-0813">Transport</keyword>
<dbReference type="InterPro" id="IPR011662">
    <property type="entry name" value="Secretin/TonB_short_N"/>
</dbReference>
<dbReference type="Pfam" id="PF13715">
    <property type="entry name" value="CarbopepD_reg_2"/>
    <property type="match status" value="1"/>
</dbReference>
<dbReference type="GO" id="GO:0009279">
    <property type="term" value="C:cell outer membrane"/>
    <property type="evidence" value="ECO:0007669"/>
    <property type="project" value="UniProtKB-SubCell"/>
</dbReference>
<evidence type="ECO:0000256" key="6">
    <source>
        <dbReference type="ARBA" id="ARBA00023237"/>
    </source>
</evidence>
<accession>A0A839GMS6</accession>
<dbReference type="NCBIfam" id="TIGR04057">
    <property type="entry name" value="SusC_RagA_signa"/>
    <property type="match status" value="1"/>
</dbReference>
<sequence length="1173" mass="130375">MKAFLHFKSPRAYLNYLRNSRASIGKKTIKKRTRFMELTGMLLLVLVLQVKAASFGQKVTLSKKNASFTSILKEIRKQTGYFFIYNSEVLEKVRPVTVNFQNRELEDVLQELFKGQPFTYSIQDKIIAIKLKAASAAVASPKEVGAQVQTRTITGKVTSSEDNQPLPGITVLVKGTTVATSTDIDGKYSLNVPASAETLVFSAVGYQKKEVSITSAATIDIALAAEATEIEQIVVAYGTAQKRTLTNSVAKITSEDIQDRSITNINTALAGAAPGVQTNAGSGQPGEGPDVRIRGFGSMNLAMDPLYVVDGAPYEAPISNINADDIESISVLKDASSTALYGSRGANGVIIITTKKGSKTRSSLNVKLAEGVSGRALADYETVNAEQYFVLMWEGIRNENMKDKEWTPDNMLLAGTIASEKVASEEYLRNNPFNVPANQIVFPDGTFNPNAKLLYPDDLDWKKALKQTGRRRDYNVSYSGGNTNSDYFVSLGYLDEEGVLIGTDFERFSGRINVNMKPNKWLKSGVNLSANMSTQNYSNESSGINENPFLVDLMMGPIYPVHEHDPVTGEYILDGNGNKKYDMSDTRILYPGRNVVAETLLNQNNRKRYSITGRTFVGIDFLKNFNFTSNVSVTLNSLKQNVFDNPEVGDAKGMQGRVSRLNTFSTYINFNQLLTYSKSFGKHDINVLAGHESYSYNYDNNSMGASGMIVEGTNVLDNFTTITGLRSYETDYRTEGYLSRVEYNYDGRYSISASLRRDASSRFFEKNKWGNFWSAGVAWNIDREAFFRIDWVNFLKFRAAYGVAGNDAIDTYYGWPSLYDLGWNNGAEPGMLYSKVEKKDLTWETTKSLDAAIEFSLLKSRIGGTIEVYQRQTDNLLFDQNLPFTAGVPSWVINVGSIRNRGVELQLDFVPVKTKDFRWDATLNVSTLENSIQKLPPGYDGFVNGTKKWEVGGSRYDFWTRDWYGIDPTTGSNLYWADMDLIRSSGSTNWKLAENGDTVTTASGNARFGYFGSAIPDYYGSIRNTFTYKNFSLNFLIQYQLGGVIIDSDYQDLMTTGFYGRAVHVDMLNRWQKPGDVTGIPARSVANSTMSASDRFLDDATYLNIKTATLAYNVPKAFASKLKMQNAKVYLSGENLFIKSIRPGLDPTQTYTGAPSYTYDPSRTVTLGLNVSF</sequence>
<feature type="domain" description="Secretin/TonB short N-terminal" evidence="8">
    <location>
        <begin position="83"/>
        <end position="130"/>
    </location>
</feature>
<dbReference type="SUPFAM" id="SSF49464">
    <property type="entry name" value="Carboxypeptidase regulatory domain-like"/>
    <property type="match status" value="1"/>
</dbReference>
<evidence type="ECO:0000259" key="9">
    <source>
        <dbReference type="Pfam" id="PF07715"/>
    </source>
</evidence>
<dbReference type="Gene3D" id="2.40.170.20">
    <property type="entry name" value="TonB-dependent receptor, beta-barrel domain"/>
    <property type="match status" value="1"/>
</dbReference>
<evidence type="ECO:0000256" key="1">
    <source>
        <dbReference type="ARBA" id="ARBA00004571"/>
    </source>
</evidence>
<evidence type="ECO:0000256" key="2">
    <source>
        <dbReference type="ARBA" id="ARBA00022448"/>
    </source>
</evidence>
<dbReference type="InterPro" id="IPR039426">
    <property type="entry name" value="TonB-dep_rcpt-like"/>
</dbReference>
<comment type="similarity">
    <text evidence="7">Belongs to the TonB-dependent receptor family.</text>
</comment>
<dbReference type="InterPro" id="IPR036942">
    <property type="entry name" value="Beta-barrel_TonB_sf"/>
</dbReference>
<dbReference type="SUPFAM" id="SSF56935">
    <property type="entry name" value="Porins"/>
    <property type="match status" value="1"/>
</dbReference>
<dbReference type="RefSeq" id="WP_182512079.1">
    <property type="nucleotide sequence ID" value="NZ_JACJIQ010000003.1"/>
</dbReference>
<evidence type="ECO:0000256" key="4">
    <source>
        <dbReference type="ARBA" id="ARBA00022692"/>
    </source>
</evidence>